<reference evidence="3 4" key="1">
    <citation type="submission" date="2020-10" db="EMBL/GenBank/DDBJ databases">
        <title>Aquamicrobium zhengzhouensis sp. nov., a exopolysaccharide producing bacterium isolated from farmland soil.</title>
        <authorList>
            <person name="Wang X."/>
        </authorList>
    </citation>
    <scope>NUCLEOTIDE SEQUENCE [LARGE SCALE GENOMIC DNA]</scope>
    <source>
        <strain evidence="4">cd-1</strain>
    </source>
</reference>
<dbReference type="InterPro" id="IPR036365">
    <property type="entry name" value="PGBD-like_sf"/>
</dbReference>
<accession>A0ABS0SGG9</accession>
<protein>
    <submittedName>
        <fullName evidence="3">Peptidoglycan-binding protein</fullName>
    </submittedName>
</protein>
<dbReference type="RefSeq" id="WP_198477940.1">
    <property type="nucleotide sequence ID" value="NZ_JADGMQ010000016.1"/>
</dbReference>
<keyword evidence="4" id="KW-1185">Reference proteome</keyword>
<gene>
    <name evidence="3" type="ORF">IOD40_17195</name>
</gene>
<dbReference type="SUPFAM" id="SSF47090">
    <property type="entry name" value="PGBD-like"/>
    <property type="match status" value="1"/>
</dbReference>
<comment type="caution">
    <text evidence="3">The sequence shown here is derived from an EMBL/GenBank/DDBJ whole genome shotgun (WGS) entry which is preliminary data.</text>
</comment>
<dbReference type="Pfam" id="PF01471">
    <property type="entry name" value="PG_binding_1"/>
    <property type="match status" value="1"/>
</dbReference>
<proteinExistence type="predicted"/>
<dbReference type="Proteomes" id="UP000601789">
    <property type="component" value="Unassembled WGS sequence"/>
</dbReference>
<feature type="region of interest" description="Disordered" evidence="1">
    <location>
        <begin position="1098"/>
        <end position="1117"/>
    </location>
</feature>
<feature type="domain" description="Peptidoglycan binding-like" evidence="2">
    <location>
        <begin position="83"/>
        <end position="124"/>
    </location>
</feature>
<name>A0ABS0SGG9_9HYPH</name>
<dbReference type="Gene3D" id="1.10.101.10">
    <property type="entry name" value="PGBD-like superfamily/PGBD"/>
    <property type="match status" value="1"/>
</dbReference>
<dbReference type="InterPro" id="IPR036366">
    <property type="entry name" value="PGBDSf"/>
</dbReference>
<feature type="compositionally biased region" description="Pro residues" evidence="1">
    <location>
        <begin position="46"/>
        <end position="58"/>
    </location>
</feature>
<feature type="region of interest" description="Disordered" evidence="1">
    <location>
        <begin position="46"/>
        <end position="84"/>
    </location>
</feature>
<dbReference type="InterPro" id="IPR002477">
    <property type="entry name" value="Peptidoglycan-bd-like"/>
</dbReference>
<evidence type="ECO:0000313" key="4">
    <source>
        <dbReference type="Proteomes" id="UP000601789"/>
    </source>
</evidence>
<evidence type="ECO:0000259" key="2">
    <source>
        <dbReference type="Pfam" id="PF01471"/>
    </source>
</evidence>
<organism evidence="3 4">
    <name type="scientific">Aquamicrobium zhengzhouense</name>
    <dbReference type="NCBI Taxonomy" id="2781738"/>
    <lineage>
        <taxon>Bacteria</taxon>
        <taxon>Pseudomonadati</taxon>
        <taxon>Pseudomonadota</taxon>
        <taxon>Alphaproteobacteria</taxon>
        <taxon>Hyphomicrobiales</taxon>
        <taxon>Phyllobacteriaceae</taxon>
        <taxon>Aquamicrobium</taxon>
    </lineage>
</organism>
<evidence type="ECO:0000313" key="3">
    <source>
        <dbReference type="EMBL" id="MBI1622399.1"/>
    </source>
</evidence>
<sequence>MFSAYHAVRVWHPIMLLVAAGMFLMVPTPAPAQNDIFRLLDTLLQQPPPQQRRGPPPGYERIGPAHRPDPSVNRSSINRPDPARVRQVQRSLNALGFDAGPEDGVAGRRTFSAIAGFRQRYGLPHGDTIDDSLMAALSVAMQSAPADTTGQPVQSQPMIAAPVTQPEVWSASSGAASGMAQAIRFASQDIRSIEPVLVEQRLLTGFPVMMGELKGSPIKLGYRDIPSTEVALALYLDLAMVKQWPELQDEPLASYNLADRYLMGELAARYVAGCRGVCSRDALFPGWIGANEFEREATYRQFLSEVLPILLAQAPDFPVPIRHVIEVELGAYDAARQVFPLQIKRPGTNWDPLFGTIGAARRLVIDNQYKLPKEFPVAADEAPALLQRLGSGSRLAYLALDQRLDEPGWQVEPRAPRTRMIVEQARLYADVNLQDQLFKFVAEEKPVVDAPAVTESVAGPLKVEYWRNAVLISGRLATTTGLEGENLQDKPEGLSLRGNLRSIVRDYALADDPTWLEHDTSALRLLYELEPDIRTEILEEGLQRRLTESEKITLLRLGYESATVSPLFQNPFAERRAVQAMRTRAERILPRDLPPQPIPLRVYCTADFKPYDFNTQSFPFSQTSCNDAVAPLNGIVKFGYDAPGRATMPKGLSLPPDEAEELDRLFAGNRRFIVSYETELTIKTEKSEAGHRRTGEFSPASNFWVHMPDRMTETLYRLDAPKSSPTGVDPTTQWNIGHADHRAKLLALAQPMGSLPIDGQQLLRNSGTIYGTVTARGTPFNTNDRDSGTAGLPFGGGGPRLELVANALSVPREHLMMIGYVEDFEPLTNVVAVLPAPYDTYVRRAPPGSYGERFLAAEATVAITGIYQFELPFAKPMLVLSLLPQTSRFVTGSHPRKVLETFDLTAPGSFGDYEVLPVSWRLVNVVHAAEALGANVEEFIEKLMSWPDSLRSDVFARKEYVARLVEAGRSEPASDTIWLTGQVSIGEYDFASQSFPIRSLELGHIEAFRTPELPASAMSFRMESSQLAIRMGPDDARLWAQTNPPGAQIALRVHARMAEPVLEAGSVRFKLDFLEAELLEKGSVARLREPQKILYKFDLSPPQTDPSAVAAQEEPEPEPELNFDILGIGIGASLNEAVERVSGELGNPTTYLATREAQQAFGLTPWDSYGTATLLHDEKTRIMVALYSEPPAGADTITGITRTQHFPKAERPHPDDLTELLVRKYGQPTGDKRQNGYFLWRSSQDAEGRIPDAARGPKCALAGNVAGYAVMLNSAMREREGGMQRATFPAWQDTHQQPWTPPHVAPFDLRTIFGEAAQCDEEILVAVLVTGQDGLVVDFYLGLAKPADVVQLRTQNERHFREEQRQGSAPDVKVKF</sequence>
<dbReference type="EMBL" id="JADGMQ010000016">
    <property type="protein sequence ID" value="MBI1622399.1"/>
    <property type="molecule type" value="Genomic_DNA"/>
</dbReference>
<evidence type="ECO:0000256" key="1">
    <source>
        <dbReference type="SAM" id="MobiDB-lite"/>
    </source>
</evidence>